<evidence type="ECO:0000313" key="3">
    <source>
        <dbReference type="Proteomes" id="UP000664534"/>
    </source>
</evidence>
<dbReference type="Proteomes" id="UP000664534">
    <property type="component" value="Unassembled WGS sequence"/>
</dbReference>
<feature type="compositionally biased region" description="Polar residues" evidence="1">
    <location>
        <begin position="78"/>
        <end position="90"/>
    </location>
</feature>
<proteinExistence type="predicted"/>
<accession>A0A8H3J4L7</accession>
<comment type="caution">
    <text evidence="2">The sequence shown here is derived from an EMBL/GenBank/DDBJ whole genome shotgun (WGS) entry which is preliminary data.</text>
</comment>
<name>A0A8H3J4L7_9LECA</name>
<sequence length="283" mass="32096">MAGIQNIDIGSLDPEYIAVCIRCAQRHGVHHARPTIVHGNTQHQVSNPFADNTPFPARVQKHPSRKAKTRLPKRTPQSHHPSPTRNQQNKDLAIRYNYDPLWVQNTGADPSSVLKFCSKLCFEDLFVHGVIQKGDRLEIGYSAAFSTKAKQGIATLTYIGLSSISIENRRQRPDLILTLSSHASARTIRACSGPENILAVFADCDIRGPEIVQRLATNLHVWRGNVELGTFMFVRQAYDTWMMEKDAEAERTGTEWRRRIAHLKKVHERKRKLTTRESDAEDE</sequence>
<dbReference type="OrthoDB" id="10488300at2759"/>
<keyword evidence="3" id="KW-1185">Reference proteome</keyword>
<protein>
    <submittedName>
        <fullName evidence="2">Uncharacterized protein</fullName>
    </submittedName>
</protein>
<feature type="region of interest" description="Disordered" evidence="1">
    <location>
        <begin position="37"/>
        <end position="90"/>
    </location>
</feature>
<dbReference type="EMBL" id="CAJPDT010000133">
    <property type="protein sequence ID" value="CAF9940575.1"/>
    <property type="molecule type" value="Genomic_DNA"/>
</dbReference>
<dbReference type="AlphaFoldDB" id="A0A8H3J4L7"/>
<feature type="compositionally biased region" description="Polar residues" evidence="1">
    <location>
        <begin position="38"/>
        <end position="50"/>
    </location>
</feature>
<feature type="compositionally biased region" description="Basic residues" evidence="1">
    <location>
        <begin position="59"/>
        <end position="77"/>
    </location>
</feature>
<gene>
    <name evidence="2" type="ORF">IMSHALPRED_002081</name>
</gene>
<evidence type="ECO:0000313" key="2">
    <source>
        <dbReference type="EMBL" id="CAF9940575.1"/>
    </source>
</evidence>
<evidence type="ECO:0000256" key="1">
    <source>
        <dbReference type="SAM" id="MobiDB-lite"/>
    </source>
</evidence>
<reference evidence="2" key="1">
    <citation type="submission" date="2021-03" db="EMBL/GenBank/DDBJ databases">
        <authorList>
            <person name="Tagirdzhanova G."/>
        </authorList>
    </citation>
    <scope>NUCLEOTIDE SEQUENCE</scope>
</reference>
<organism evidence="2 3">
    <name type="scientific">Imshaugia aleurites</name>
    <dbReference type="NCBI Taxonomy" id="172621"/>
    <lineage>
        <taxon>Eukaryota</taxon>
        <taxon>Fungi</taxon>
        <taxon>Dikarya</taxon>
        <taxon>Ascomycota</taxon>
        <taxon>Pezizomycotina</taxon>
        <taxon>Lecanoromycetes</taxon>
        <taxon>OSLEUM clade</taxon>
        <taxon>Lecanoromycetidae</taxon>
        <taxon>Lecanorales</taxon>
        <taxon>Lecanorineae</taxon>
        <taxon>Parmeliaceae</taxon>
        <taxon>Imshaugia</taxon>
    </lineage>
</organism>